<comment type="caution">
    <text evidence="2">The sequence shown here is derived from an EMBL/GenBank/DDBJ whole genome shotgun (WGS) entry which is preliminary data.</text>
</comment>
<gene>
    <name evidence="2" type="ORF">PIB30_088526</name>
</gene>
<feature type="region of interest" description="Disordered" evidence="1">
    <location>
        <begin position="209"/>
        <end position="243"/>
    </location>
</feature>
<keyword evidence="3" id="KW-1185">Reference proteome</keyword>
<name>A0ABU6RUM4_9FABA</name>
<protein>
    <submittedName>
        <fullName evidence="2">Uncharacterized protein</fullName>
    </submittedName>
</protein>
<dbReference type="Proteomes" id="UP001341840">
    <property type="component" value="Unassembled WGS sequence"/>
</dbReference>
<feature type="region of interest" description="Disordered" evidence="1">
    <location>
        <begin position="1"/>
        <end position="87"/>
    </location>
</feature>
<evidence type="ECO:0000313" key="2">
    <source>
        <dbReference type="EMBL" id="MED6127486.1"/>
    </source>
</evidence>
<organism evidence="2 3">
    <name type="scientific">Stylosanthes scabra</name>
    <dbReference type="NCBI Taxonomy" id="79078"/>
    <lineage>
        <taxon>Eukaryota</taxon>
        <taxon>Viridiplantae</taxon>
        <taxon>Streptophyta</taxon>
        <taxon>Embryophyta</taxon>
        <taxon>Tracheophyta</taxon>
        <taxon>Spermatophyta</taxon>
        <taxon>Magnoliopsida</taxon>
        <taxon>eudicotyledons</taxon>
        <taxon>Gunneridae</taxon>
        <taxon>Pentapetalae</taxon>
        <taxon>rosids</taxon>
        <taxon>fabids</taxon>
        <taxon>Fabales</taxon>
        <taxon>Fabaceae</taxon>
        <taxon>Papilionoideae</taxon>
        <taxon>50 kb inversion clade</taxon>
        <taxon>dalbergioids sensu lato</taxon>
        <taxon>Dalbergieae</taxon>
        <taxon>Pterocarpus clade</taxon>
        <taxon>Stylosanthes</taxon>
    </lineage>
</organism>
<evidence type="ECO:0000313" key="3">
    <source>
        <dbReference type="Proteomes" id="UP001341840"/>
    </source>
</evidence>
<accession>A0ABU6RUM4</accession>
<reference evidence="2 3" key="1">
    <citation type="journal article" date="2023" name="Plants (Basel)">
        <title>Bridging the Gap: Combining Genomics and Transcriptomics Approaches to Understand Stylosanthes scabra, an Orphan Legume from the Brazilian Caatinga.</title>
        <authorList>
            <person name="Ferreira-Neto J.R.C."/>
            <person name="da Silva M.D."/>
            <person name="Binneck E."/>
            <person name="de Melo N.F."/>
            <person name="da Silva R.H."/>
            <person name="de Melo A.L.T.M."/>
            <person name="Pandolfi V."/>
            <person name="Bustamante F.O."/>
            <person name="Brasileiro-Vidal A.C."/>
            <person name="Benko-Iseppon A.M."/>
        </authorList>
    </citation>
    <scope>NUCLEOTIDE SEQUENCE [LARGE SCALE GENOMIC DNA]</scope>
    <source>
        <tissue evidence="2">Leaves</tissue>
    </source>
</reference>
<proteinExistence type="predicted"/>
<dbReference type="EMBL" id="JASCZI010031818">
    <property type="protein sequence ID" value="MED6127486.1"/>
    <property type="molecule type" value="Genomic_DNA"/>
</dbReference>
<evidence type="ECO:0000256" key="1">
    <source>
        <dbReference type="SAM" id="MobiDB-lite"/>
    </source>
</evidence>
<sequence>MRAQQQKTDKKRTEGEDENPEDDANGTESDTEEEEYHSADDFEETESETEEVQRERKSKRRQEESPEPEPEPQPQPEPEAAILFGPEPQEVIDGFVAACHEIEETEATIKACEEAELRYQQINQAELEKDNEAEVEIRKIIEVVVTDARELHERQEEAAPAPHKLDQPAPALMMVASVAAQAKEYDPSKAFDLGVGTPRQGETPEMYDLDDFPEEPETPITTAVPAPSAMQERPSSSEGHPHNRDLKERCLIWALSDRKDIKYDSIFMIDGDIHFEVVQKQFRSIRPGKEVDAAVITAYSLVLNNEPIPRFQTDVYILPPSALSSMMERYREDYIDLHTRKVHSITSLKSDEHLRLVNKDKLIMHRYWMYVLDKEKKTFFVVHSKRKDAPSSDRTRINKFAGNMIDQLLVYAGYHSLLTKGTRSKPPQISWFPRYQQIHEQPNARTDAYAS</sequence>
<feature type="compositionally biased region" description="Acidic residues" evidence="1">
    <location>
        <begin position="15"/>
        <end position="50"/>
    </location>
</feature>